<keyword evidence="12" id="KW-1185">Reference proteome</keyword>
<evidence type="ECO:0000256" key="9">
    <source>
        <dbReference type="ARBA" id="ARBA00031306"/>
    </source>
</evidence>
<keyword evidence="4" id="KW-0285">Flavoprotein</keyword>
<evidence type="ECO:0000256" key="7">
    <source>
        <dbReference type="ARBA" id="ARBA00022827"/>
    </source>
</evidence>
<sequence>MRTDPLSTDWGFEALGTVWEITTDRPLSDRARAAVGAELDRIDRFWSRFRLDSTVAEMARTAGRYRLAREDRCLLEWYRELYDATGGALSPLVGQILDDAGYDADYSLTPDRTVPAPAWDDVIDWDGAELVVHTPVLLDVGAAGKGFAVDRVASIVADHAERYLVDAGGDMVISPRDEPVRIALEHPLDPTKAIGLVGLSGGALCASAANRRVWGDWHHIVDPRTAAPTREVMATWVFARDAMTADGLATALFFTAATELSGLVARHGWAPALSVGSDIAGFRFGGADLPDHVTIRGTGVVEYTMIPGLELFV</sequence>
<proteinExistence type="predicted"/>
<organism evidence="11 12">
    <name type="scientific">Gordonia oryzae</name>
    <dbReference type="NCBI Taxonomy" id="2487349"/>
    <lineage>
        <taxon>Bacteria</taxon>
        <taxon>Bacillati</taxon>
        <taxon>Actinomycetota</taxon>
        <taxon>Actinomycetes</taxon>
        <taxon>Mycobacteriales</taxon>
        <taxon>Gordoniaceae</taxon>
        <taxon>Gordonia</taxon>
    </lineage>
</organism>
<evidence type="ECO:0000256" key="6">
    <source>
        <dbReference type="ARBA" id="ARBA00022723"/>
    </source>
</evidence>
<evidence type="ECO:0000256" key="10">
    <source>
        <dbReference type="ARBA" id="ARBA00048540"/>
    </source>
</evidence>
<dbReference type="OrthoDB" id="9778595at2"/>
<protein>
    <recommendedName>
        <fullName evidence="3">FAD:protein FMN transferase</fullName>
        <ecNumber evidence="2">2.7.1.180</ecNumber>
    </recommendedName>
    <alternativeName>
        <fullName evidence="9">Flavin transferase</fullName>
    </alternativeName>
</protein>
<dbReference type="GO" id="GO:0046872">
    <property type="term" value="F:metal ion binding"/>
    <property type="evidence" value="ECO:0007669"/>
    <property type="project" value="UniProtKB-KW"/>
</dbReference>
<dbReference type="Gene3D" id="3.10.520.10">
    <property type="entry name" value="ApbE-like domains"/>
    <property type="match status" value="1"/>
</dbReference>
<keyword evidence="6" id="KW-0479">Metal-binding</keyword>
<evidence type="ECO:0000256" key="4">
    <source>
        <dbReference type="ARBA" id="ARBA00022630"/>
    </source>
</evidence>
<dbReference type="Proteomes" id="UP000267536">
    <property type="component" value="Unassembled WGS sequence"/>
</dbReference>
<name>A0A3N4H3Z4_9ACTN</name>
<accession>A0A3N4H3Z4</accession>
<dbReference type="PANTHER" id="PTHR30040:SF2">
    <property type="entry name" value="FAD:PROTEIN FMN TRANSFERASE"/>
    <property type="match status" value="1"/>
</dbReference>
<comment type="caution">
    <text evidence="11">The sequence shown here is derived from an EMBL/GenBank/DDBJ whole genome shotgun (WGS) entry which is preliminary data.</text>
</comment>
<dbReference type="InterPro" id="IPR003374">
    <property type="entry name" value="ApbE-like_sf"/>
</dbReference>
<dbReference type="SUPFAM" id="SSF143631">
    <property type="entry name" value="ApbE-like"/>
    <property type="match status" value="1"/>
</dbReference>
<evidence type="ECO:0000256" key="1">
    <source>
        <dbReference type="ARBA" id="ARBA00001946"/>
    </source>
</evidence>
<dbReference type="EMBL" id="RKMH01000008">
    <property type="protein sequence ID" value="RPA59864.1"/>
    <property type="molecule type" value="Genomic_DNA"/>
</dbReference>
<reference evidence="11 12" key="1">
    <citation type="submission" date="2018-11" db="EMBL/GenBank/DDBJ databases">
        <title>Draft genome sequence of Gordonia sp. RS15-1S isolated from rice stems.</title>
        <authorList>
            <person name="Muangham S."/>
        </authorList>
    </citation>
    <scope>NUCLEOTIDE SEQUENCE [LARGE SCALE GENOMIC DNA]</scope>
    <source>
        <strain evidence="11 12">RS15-1S</strain>
    </source>
</reference>
<dbReference type="GO" id="GO:0016740">
    <property type="term" value="F:transferase activity"/>
    <property type="evidence" value="ECO:0007669"/>
    <property type="project" value="UniProtKB-KW"/>
</dbReference>
<evidence type="ECO:0000313" key="11">
    <source>
        <dbReference type="EMBL" id="RPA59864.1"/>
    </source>
</evidence>
<evidence type="ECO:0000313" key="12">
    <source>
        <dbReference type="Proteomes" id="UP000267536"/>
    </source>
</evidence>
<dbReference type="PANTHER" id="PTHR30040">
    <property type="entry name" value="THIAMINE BIOSYNTHESIS LIPOPROTEIN APBE"/>
    <property type="match status" value="1"/>
</dbReference>
<evidence type="ECO:0000256" key="5">
    <source>
        <dbReference type="ARBA" id="ARBA00022679"/>
    </source>
</evidence>
<comment type="cofactor">
    <cofactor evidence="1">
        <name>Mg(2+)</name>
        <dbReference type="ChEBI" id="CHEBI:18420"/>
    </cofactor>
</comment>
<dbReference type="AlphaFoldDB" id="A0A3N4H3Z4"/>
<dbReference type="InterPro" id="IPR024932">
    <property type="entry name" value="ApbE"/>
</dbReference>
<evidence type="ECO:0000256" key="2">
    <source>
        <dbReference type="ARBA" id="ARBA00011955"/>
    </source>
</evidence>
<dbReference type="RefSeq" id="WP_123929663.1">
    <property type="nucleotide sequence ID" value="NZ_JBPSDP010000007.1"/>
</dbReference>
<keyword evidence="5 11" id="KW-0808">Transferase</keyword>
<comment type="catalytic activity">
    <reaction evidence="10">
        <text>L-threonyl-[protein] + FAD = FMN-L-threonyl-[protein] + AMP + H(+)</text>
        <dbReference type="Rhea" id="RHEA:36847"/>
        <dbReference type="Rhea" id="RHEA-COMP:11060"/>
        <dbReference type="Rhea" id="RHEA-COMP:11061"/>
        <dbReference type="ChEBI" id="CHEBI:15378"/>
        <dbReference type="ChEBI" id="CHEBI:30013"/>
        <dbReference type="ChEBI" id="CHEBI:57692"/>
        <dbReference type="ChEBI" id="CHEBI:74257"/>
        <dbReference type="ChEBI" id="CHEBI:456215"/>
        <dbReference type="EC" id="2.7.1.180"/>
    </reaction>
</comment>
<gene>
    <name evidence="11" type="ORF">EF294_11420</name>
</gene>
<dbReference type="EC" id="2.7.1.180" evidence="2"/>
<keyword evidence="8" id="KW-0460">Magnesium</keyword>
<keyword evidence="7" id="KW-0274">FAD</keyword>
<evidence type="ECO:0000256" key="8">
    <source>
        <dbReference type="ARBA" id="ARBA00022842"/>
    </source>
</evidence>
<dbReference type="Pfam" id="PF02424">
    <property type="entry name" value="ApbE"/>
    <property type="match status" value="1"/>
</dbReference>
<evidence type="ECO:0000256" key="3">
    <source>
        <dbReference type="ARBA" id="ARBA00016337"/>
    </source>
</evidence>